<feature type="domain" description="DUF559" evidence="1">
    <location>
        <begin position="203"/>
        <end position="275"/>
    </location>
</feature>
<evidence type="ECO:0000313" key="3">
    <source>
        <dbReference type="Proteomes" id="UP000276888"/>
    </source>
</evidence>
<protein>
    <recommendedName>
        <fullName evidence="1">DUF559 domain-containing protein</fullName>
    </recommendedName>
</protein>
<dbReference type="Pfam" id="PF04480">
    <property type="entry name" value="DUF559"/>
    <property type="match status" value="1"/>
</dbReference>
<accession>A0A3Q9J108</accession>
<dbReference type="OrthoDB" id="4701311at2"/>
<dbReference type="EMBL" id="CP031423">
    <property type="protein sequence ID" value="AZS36941.1"/>
    <property type="molecule type" value="Genomic_DNA"/>
</dbReference>
<reference evidence="2 3" key="1">
    <citation type="submission" date="2018-08" db="EMBL/GenBank/DDBJ databases">
        <title>Microbacterium lemovicicum sp. nov., a bacterium isolated from a natural uranium-rich soil.</title>
        <authorList>
            <person name="ORTET P."/>
        </authorList>
    </citation>
    <scope>NUCLEOTIDE SEQUENCE [LARGE SCALE GENOMIC DNA]</scope>
    <source>
        <strain evidence="2 3">Viu22</strain>
    </source>
</reference>
<dbReference type="Gene3D" id="3.40.960.10">
    <property type="entry name" value="VSR Endonuclease"/>
    <property type="match status" value="1"/>
</dbReference>
<proteinExistence type="predicted"/>
<organism evidence="2 3">
    <name type="scientific">Microbacterium lemovicicum</name>
    <dbReference type="NCBI Taxonomy" id="1072463"/>
    <lineage>
        <taxon>Bacteria</taxon>
        <taxon>Bacillati</taxon>
        <taxon>Actinomycetota</taxon>
        <taxon>Actinomycetes</taxon>
        <taxon>Micrococcales</taxon>
        <taxon>Microbacteriaceae</taxon>
        <taxon>Microbacterium</taxon>
    </lineage>
</organism>
<dbReference type="InterPro" id="IPR007569">
    <property type="entry name" value="DUF559"/>
</dbReference>
<dbReference type="RefSeq" id="WP_127095566.1">
    <property type="nucleotide sequence ID" value="NZ_CP031423.1"/>
</dbReference>
<dbReference type="AlphaFoldDB" id="A0A3Q9J108"/>
<gene>
    <name evidence="2" type="ORF">CVS47_01562</name>
</gene>
<name>A0A3Q9J108_9MICO</name>
<evidence type="ECO:0000313" key="2">
    <source>
        <dbReference type="EMBL" id="AZS36941.1"/>
    </source>
</evidence>
<evidence type="ECO:0000259" key="1">
    <source>
        <dbReference type="Pfam" id="PF04480"/>
    </source>
</evidence>
<dbReference type="Proteomes" id="UP000276888">
    <property type="component" value="Chromosome"/>
</dbReference>
<keyword evidence="3" id="KW-1185">Reference proteome</keyword>
<dbReference type="KEGG" id="mlv:CVS47_01562"/>
<sequence length="283" mass="30908">MGQHRSDEPSILSAVRSAGGVVRGTILTSAGHRPRAIAALVETGALMRVRRVWLAAPDADPFALAAARGNVVVSCLTQARRMGMWVLGGGPPHVAAPPDGARIDVARGTVVHWGRPVVPREPHALFDSVENVLALICVCQPAESALATIESALQQGLAERESLLRLPLSARMRSLVAAASPWSDSGLETLFRVRLAWLRLPIRAQIWIVGHRVDLLIGDRLVIQIDGRQHVGAQRTEDIRHDAELMLRGYHVIRVGYQQIIHRWPEVQDLIMRAVAQGLHRAA</sequence>